<organism evidence="3 4">
    <name type="scientific">Mycobacterium attenuatum</name>
    <dbReference type="NCBI Taxonomy" id="2341086"/>
    <lineage>
        <taxon>Bacteria</taxon>
        <taxon>Bacillati</taxon>
        <taxon>Actinomycetota</taxon>
        <taxon>Actinomycetes</taxon>
        <taxon>Mycobacteriales</taxon>
        <taxon>Mycobacteriaceae</taxon>
        <taxon>Mycobacterium</taxon>
    </lineage>
</organism>
<dbReference type="PANTHER" id="PTHR22753">
    <property type="entry name" value="TRANSMEMBRANE PROTEIN 68"/>
    <property type="match status" value="1"/>
</dbReference>
<dbReference type="Proteomes" id="UP000273307">
    <property type="component" value="Unassembled WGS sequence"/>
</dbReference>
<dbReference type="AlphaFoldDB" id="A0A498QE83"/>
<dbReference type="CDD" id="cd07987">
    <property type="entry name" value="LPLAT_MGAT-like"/>
    <property type="match status" value="1"/>
</dbReference>
<dbReference type="SMART" id="SM00563">
    <property type="entry name" value="PlsC"/>
    <property type="match status" value="1"/>
</dbReference>
<dbReference type="GO" id="GO:0016020">
    <property type="term" value="C:membrane"/>
    <property type="evidence" value="ECO:0007669"/>
    <property type="project" value="TreeGrafter"/>
</dbReference>
<proteinExistence type="predicted"/>
<protein>
    <recommendedName>
        <fullName evidence="2">Phospholipid/glycerol acyltransferase domain-containing protein</fullName>
    </recommendedName>
</protein>
<evidence type="ECO:0000256" key="1">
    <source>
        <dbReference type="SAM" id="MobiDB-lite"/>
    </source>
</evidence>
<accession>A0A498QE83</accession>
<feature type="region of interest" description="Disordered" evidence="1">
    <location>
        <begin position="83"/>
        <end position="106"/>
    </location>
</feature>
<feature type="domain" description="Phospholipid/glycerol acyltransferase" evidence="2">
    <location>
        <begin position="201"/>
        <end position="320"/>
    </location>
</feature>
<sequence>MNCVLADRDLTEITVEMFLFMPTSSIADAQGLNSLHALRGRRLSGSKRSLSFEFIPDTERVGGLVMPVRANVIELQRNRDRLAARQKAGRQTAGRPTSAPPTSRITDRQVAAVVRDLDRHRALVAGAPPQARPPANELAERVSAVARFLRKRLTGDYPVDEFGFDPHFTDALVRPLLRFFSRSWFRVEVSGIENLPDEGAALVVSNHGGVLPVDALMISAAVHEHHPAHRNLRALAADLCFDLPVIGEVARKAGHTLACPTDAHRLLAAGEIAAVFPEGYKGLGKCFRDRYKLRRFGRGGFVSAAVHAKAPIIPCAVVGSEEIYPMLGDVKPLARLLGLPYFPITPLFPWAGPAGLIPLPSKWHIAFGRPIGTADYDRADADDPNVTFELTDHVRETIQQMLYGLLIRRRNIFFG</sequence>
<evidence type="ECO:0000259" key="2">
    <source>
        <dbReference type="SMART" id="SM00563"/>
    </source>
</evidence>
<dbReference type="InterPro" id="IPR002123">
    <property type="entry name" value="Plipid/glycerol_acylTrfase"/>
</dbReference>
<evidence type="ECO:0000313" key="4">
    <source>
        <dbReference type="Proteomes" id="UP000273307"/>
    </source>
</evidence>
<reference evidence="3 4" key="1">
    <citation type="submission" date="2018-09" db="EMBL/GenBank/DDBJ databases">
        <authorList>
            <person name="Tagini F."/>
        </authorList>
    </citation>
    <scope>NUCLEOTIDE SEQUENCE [LARGE SCALE GENOMIC DNA]</scope>
    <source>
        <strain evidence="3 4">MK136</strain>
    </source>
</reference>
<dbReference type="Pfam" id="PF01553">
    <property type="entry name" value="Acyltransferase"/>
    <property type="match status" value="1"/>
</dbReference>
<dbReference type="SUPFAM" id="SSF69593">
    <property type="entry name" value="Glycerol-3-phosphate (1)-acyltransferase"/>
    <property type="match status" value="1"/>
</dbReference>
<name>A0A498QE83_9MYCO</name>
<dbReference type="PANTHER" id="PTHR22753:SF14">
    <property type="entry name" value="MONOACYLGLYCEROL_DIACYLGLYCEROL O-ACYLTRANSFERASE"/>
    <property type="match status" value="1"/>
</dbReference>
<keyword evidence="4" id="KW-1185">Reference proteome</keyword>
<dbReference type="GO" id="GO:0016746">
    <property type="term" value="F:acyltransferase activity"/>
    <property type="evidence" value="ECO:0007669"/>
    <property type="project" value="InterPro"/>
</dbReference>
<evidence type="ECO:0000313" key="3">
    <source>
        <dbReference type="EMBL" id="VBA43631.1"/>
    </source>
</evidence>
<gene>
    <name evidence="3" type="ORF">LAUMK136_05199</name>
</gene>
<dbReference type="EMBL" id="UPHP01000140">
    <property type="protein sequence ID" value="VBA43631.1"/>
    <property type="molecule type" value="Genomic_DNA"/>
</dbReference>